<dbReference type="SUPFAM" id="SSF47113">
    <property type="entry name" value="Histone-fold"/>
    <property type="match status" value="1"/>
</dbReference>
<sequence>MLGRRSRRGSSGAGGRGHTLSRTARGELLFSVSEVERSLQEGQCAQRLSPSAPVFLAAVIQYLTAQILELAGKEAHNNGERTITPQPLDMAVHDNALLSTLFDTTTVSQVVPGRD</sequence>
<dbReference type="SMART" id="SM00414">
    <property type="entry name" value="H2A"/>
    <property type="match status" value="1"/>
</dbReference>
<dbReference type="GO" id="GO:0000786">
    <property type="term" value="C:nucleosome"/>
    <property type="evidence" value="ECO:0007669"/>
    <property type="project" value="UniProtKB-KW"/>
</dbReference>
<name>A0A5F4W5B8_CALJA</name>
<dbReference type="CDD" id="cd00074">
    <property type="entry name" value="HFD_H2A"/>
    <property type="match status" value="1"/>
</dbReference>
<evidence type="ECO:0000256" key="6">
    <source>
        <dbReference type="ARBA" id="ARBA00023242"/>
    </source>
</evidence>
<keyword evidence="4 9" id="KW-0158">Chromosome</keyword>
<evidence type="ECO:0000313" key="12">
    <source>
        <dbReference type="Proteomes" id="UP000008225"/>
    </source>
</evidence>
<dbReference type="Gene3D" id="1.10.20.10">
    <property type="entry name" value="Histone, subunit A"/>
    <property type="match status" value="1"/>
</dbReference>
<evidence type="ECO:0000313" key="11">
    <source>
        <dbReference type="Ensembl" id="ENSCJAP00000073034.1"/>
    </source>
</evidence>
<reference evidence="11" key="2">
    <citation type="submission" date="2025-05" db="UniProtKB">
        <authorList>
            <consortium name="Ensembl"/>
        </authorList>
    </citation>
    <scope>IDENTIFICATION</scope>
</reference>
<dbReference type="GO" id="GO:0003677">
    <property type="term" value="F:DNA binding"/>
    <property type="evidence" value="ECO:0007669"/>
    <property type="project" value="UniProtKB-KW"/>
</dbReference>
<dbReference type="FunFam" id="1.10.20.10:FF:000097">
    <property type="entry name" value="Histone H2A"/>
    <property type="match status" value="1"/>
</dbReference>
<dbReference type="AlphaFoldDB" id="A0A5F4W5B8"/>
<dbReference type="STRING" id="9483.ENSCJAP00000073034"/>
<comment type="subcellular location">
    <subcellularLocation>
        <location evidence="2">Chromosome</location>
    </subcellularLocation>
    <subcellularLocation>
        <location evidence="1 9">Nucleus</location>
    </subcellularLocation>
</comment>
<dbReference type="Bgee" id="ENSCJAG00000053922">
    <property type="expression patterns" value="Expressed in heart and 6 other cell types or tissues"/>
</dbReference>
<evidence type="ECO:0000256" key="5">
    <source>
        <dbReference type="ARBA" id="ARBA00023125"/>
    </source>
</evidence>
<proteinExistence type="inferred from homology"/>
<protein>
    <recommendedName>
        <fullName evidence="9">Histone H2A</fullName>
    </recommendedName>
</protein>
<dbReference type="OMA" id="CDGRYAQ"/>
<dbReference type="InterPro" id="IPR002119">
    <property type="entry name" value="Histone_H2A"/>
</dbReference>
<keyword evidence="12" id="KW-1185">Reference proteome</keyword>
<evidence type="ECO:0000256" key="3">
    <source>
        <dbReference type="ARBA" id="ARBA00010691"/>
    </source>
</evidence>
<feature type="region of interest" description="Disordered" evidence="10">
    <location>
        <begin position="1"/>
        <end position="22"/>
    </location>
</feature>
<evidence type="ECO:0000256" key="8">
    <source>
        <dbReference type="ARBA" id="ARBA00062445"/>
    </source>
</evidence>
<dbReference type="InterPro" id="IPR009072">
    <property type="entry name" value="Histone-fold"/>
</dbReference>
<organism evidence="11 12">
    <name type="scientific">Callithrix jacchus</name>
    <name type="common">White-tufted-ear marmoset</name>
    <name type="synonym">Simia Jacchus</name>
    <dbReference type="NCBI Taxonomy" id="9483"/>
    <lineage>
        <taxon>Eukaryota</taxon>
        <taxon>Metazoa</taxon>
        <taxon>Chordata</taxon>
        <taxon>Craniata</taxon>
        <taxon>Vertebrata</taxon>
        <taxon>Euteleostomi</taxon>
        <taxon>Mammalia</taxon>
        <taxon>Eutheria</taxon>
        <taxon>Euarchontoglires</taxon>
        <taxon>Primates</taxon>
        <taxon>Haplorrhini</taxon>
        <taxon>Platyrrhini</taxon>
        <taxon>Cebidae</taxon>
        <taxon>Callitrichinae</taxon>
        <taxon>Callithrix</taxon>
        <taxon>Callithrix</taxon>
    </lineage>
</organism>
<reference evidence="11" key="1">
    <citation type="submission" date="2009-03" db="EMBL/GenBank/DDBJ databases">
        <authorList>
            <person name="Warren W."/>
            <person name="Ye L."/>
            <person name="Minx P."/>
            <person name="Worley K."/>
            <person name="Gibbs R."/>
            <person name="Wilson R.K."/>
        </authorList>
    </citation>
    <scope>NUCLEOTIDE SEQUENCE [LARGE SCALE GENOMIC DNA]</scope>
</reference>
<comment type="subunit">
    <text evidence="9">The nucleosome is a histone octamer containing two molecules each of H2A, H2B, H3 and H4 assembled in one H3-H4 heterotetramer and two H2A-H2B heterodimers. The octamer wraps approximately 147 bp of DNA.</text>
</comment>
<keyword evidence="5 9" id="KW-0238">DNA-binding</keyword>
<dbReference type="GeneTree" id="ENSGT00940000163020"/>
<dbReference type="PRINTS" id="PR00620">
    <property type="entry name" value="HISTONEH2A"/>
</dbReference>
<evidence type="ECO:0000256" key="1">
    <source>
        <dbReference type="ARBA" id="ARBA00004123"/>
    </source>
</evidence>
<accession>A0A5F4W5B8</accession>
<dbReference type="GeneID" id="118150458"/>
<keyword evidence="6 9" id="KW-0539">Nucleus</keyword>
<dbReference type="GO" id="GO:0030527">
    <property type="term" value="F:structural constituent of chromatin"/>
    <property type="evidence" value="ECO:0007669"/>
    <property type="project" value="InterPro"/>
</dbReference>
<accession>A0A5F4VW01</accession>
<evidence type="ECO:0000256" key="7">
    <source>
        <dbReference type="ARBA" id="ARBA00023269"/>
    </source>
</evidence>
<dbReference type="Ensembl" id="ENSCJAT00000098973.2">
    <property type="protein sequence ID" value="ENSCJAP00000073034.1"/>
    <property type="gene ID" value="ENSCJAG00000076498.1"/>
</dbReference>
<keyword evidence="7 9" id="KW-0544">Nucleosome core</keyword>
<dbReference type="Ensembl" id="ENSCJAT00000093412.2">
    <property type="protein sequence ID" value="ENSCJAP00000069749.2"/>
    <property type="gene ID" value="ENSCJAG00000071739.1"/>
</dbReference>
<dbReference type="GO" id="GO:0006397">
    <property type="term" value="P:mRNA processing"/>
    <property type="evidence" value="ECO:0007669"/>
    <property type="project" value="UniProtKB-ARBA"/>
</dbReference>
<dbReference type="RefSeq" id="XP_035144196.1">
    <property type="nucleotide sequence ID" value="XM_035288305.2"/>
</dbReference>
<dbReference type="GO" id="GO:0000791">
    <property type="term" value="C:euchromatin"/>
    <property type="evidence" value="ECO:0007669"/>
    <property type="project" value="UniProtKB-ARBA"/>
</dbReference>
<evidence type="ECO:0000256" key="4">
    <source>
        <dbReference type="ARBA" id="ARBA00022454"/>
    </source>
</evidence>
<dbReference type="GO" id="GO:0006334">
    <property type="term" value="P:nucleosome assembly"/>
    <property type="evidence" value="ECO:0007669"/>
    <property type="project" value="UniProtKB-ARBA"/>
</dbReference>
<evidence type="ECO:0000256" key="2">
    <source>
        <dbReference type="ARBA" id="ARBA00004286"/>
    </source>
</evidence>
<dbReference type="PANTHER" id="PTHR23430">
    <property type="entry name" value="HISTONE H2A"/>
    <property type="match status" value="1"/>
</dbReference>
<evidence type="ECO:0000256" key="10">
    <source>
        <dbReference type="SAM" id="MobiDB-lite"/>
    </source>
</evidence>
<dbReference type="GO" id="GO:0046982">
    <property type="term" value="F:protein heterodimerization activity"/>
    <property type="evidence" value="ECO:0007669"/>
    <property type="project" value="InterPro"/>
</dbReference>
<dbReference type="KEGG" id="cjc:100386651"/>
<gene>
    <name evidence="11" type="primary">LOC118150458</name>
</gene>
<dbReference type="GO" id="GO:0005634">
    <property type="term" value="C:nucleus"/>
    <property type="evidence" value="ECO:0007669"/>
    <property type="project" value="UniProtKB-SubCell"/>
</dbReference>
<dbReference type="OrthoDB" id="9537859at2759"/>
<evidence type="ECO:0000256" key="9">
    <source>
        <dbReference type="RuleBase" id="RU003767"/>
    </source>
</evidence>
<dbReference type="Proteomes" id="UP000008225">
    <property type="component" value="Chromosome X"/>
</dbReference>
<comment type="subunit">
    <text evidence="8">The nucleosome is a histone octamer containing two molecules each of H2A, H2B, H3 and H4 assembled in one H3-H4 heterotetramer and two H2A-H2B heterodimers. May be incorporated into a proportion of nucleosomes, replacing one or more H2A molecules.</text>
</comment>
<comment type="similarity">
    <text evidence="3 9">Belongs to the histone H2A family.</text>
</comment>